<dbReference type="Pfam" id="PF00512">
    <property type="entry name" value="HisKA"/>
    <property type="match status" value="1"/>
</dbReference>
<dbReference type="Pfam" id="PF00072">
    <property type="entry name" value="Response_reg"/>
    <property type="match status" value="1"/>
</dbReference>
<protein>
    <recommendedName>
        <fullName evidence="2">histidine kinase</fullName>
        <ecNumber evidence="2">2.7.13.3</ecNumber>
    </recommendedName>
</protein>
<dbReference type="GO" id="GO:0005886">
    <property type="term" value="C:plasma membrane"/>
    <property type="evidence" value="ECO:0007669"/>
    <property type="project" value="TreeGrafter"/>
</dbReference>
<dbReference type="CDD" id="cd17546">
    <property type="entry name" value="REC_hyHK_CKI1_RcsC-like"/>
    <property type="match status" value="1"/>
</dbReference>
<evidence type="ECO:0000256" key="3">
    <source>
        <dbReference type="ARBA" id="ARBA00022553"/>
    </source>
</evidence>
<dbReference type="SMART" id="SM00387">
    <property type="entry name" value="HATPase_c"/>
    <property type="match status" value="1"/>
</dbReference>
<organism evidence="10 11">
    <name type="scientific">Candidatus Magnetoglobus multicellularis str. Araruama</name>
    <dbReference type="NCBI Taxonomy" id="890399"/>
    <lineage>
        <taxon>Bacteria</taxon>
        <taxon>Pseudomonadati</taxon>
        <taxon>Thermodesulfobacteriota</taxon>
        <taxon>Desulfobacteria</taxon>
        <taxon>Desulfobacterales</taxon>
        <taxon>Desulfobacteraceae</taxon>
        <taxon>Candidatus Magnetoglobus</taxon>
    </lineage>
</organism>
<dbReference type="GO" id="GO:0009927">
    <property type="term" value="F:histidine phosphotransfer kinase activity"/>
    <property type="evidence" value="ECO:0007669"/>
    <property type="project" value="TreeGrafter"/>
</dbReference>
<reference evidence="11" key="1">
    <citation type="submission" date="2012-11" db="EMBL/GenBank/DDBJ databases">
        <authorList>
            <person name="Lucero-Rivera Y.E."/>
            <person name="Tovar-Ramirez D."/>
        </authorList>
    </citation>
    <scope>NUCLEOTIDE SEQUENCE [LARGE SCALE GENOMIC DNA]</scope>
    <source>
        <strain evidence="11">Araruama</strain>
    </source>
</reference>
<keyword evidence="5 10" id="KW-0418">Kinase</keyword>
<keyword evidence="3 6" id="KW-0597">Phosphoprotein</keyword>
<evidence type="ECO:0000256" key="6">
    <source>
        <dbReference type="PROSITE-ProRule" id="PRU00169"/>
    </source>
</evidence>
<dbReference type="GO" id="GO:0000155">
    <property type="term" value="F:phosphorelay sensor kinase activity"/>
    <property type="evidence" value="ECO:0007669"/>
    <property type="project" value="InterPro"/>
</dbReference>
<accession>A0A1V1P1T1</accession>
<keyword evidence="7" id="KW-0175">Coiled coil</keyword>
<dbReference type="InterPro" id="IPR036097">
    <property type="entry name" value="HisK_dim/P_sf"/>
</dbReference>
<dbReference type="Gene3D" id="1.10.287.130">
    <property type="match status" value="1"/>
</dbReference>
<dbReference type="SUPFAM" id="SSF52172">
    <property type="entry name" value="CheY-like"/>
    <property type="match status" value="1"/>
</dbReference>
<dbReference type="EC" id="2.7.13.3" evidence="2"/>
<name>A0A1V1P1T1_9BACT</name>
<evidence type="ECO:0000313" key="10">
    <source>
        <dbReference type="EMBL" id="ETR68716.1"/>
    </source>
</evidence>
<feature type="domain" description="Histidine kinase" evidence="8">
    <location>
        <begin position="222"/>
        <end position="442"/>
    </location>
</feature>
<dbReference type="PROSITE" id="PS50109">
    <property type="entry name" value="HIS_KIN"/>
    <property type="match status" value="1"/>
</dbReference>
<dbReference type="Gene3D" id="3.40.50.2300">
    <property type="match status" value="1"/>
</dbReference>
<dbReference type="SMART" id="SM00388">
    <property type="entry name" value="HisKA"/>
    <property type="match status" value="1"/>
</dbReference>
<dbReference type="InterPro" id="IPR001789">
    <property type="entry name" value="Sig_transdc_resp-reg_receiver"/>
</dbReference>
<evidence type="ECO:0000256" key="2">
    <source>
        <dbReference type="ARBA" id="ARBA00012438"/>
    </source>
</evidence>
<dbReference type="SMART" id="SM00448">
    <property type="entry name" value="REC"/>
    <property type="match status" value="1"/>
</dbReference>
<dbReference type="CDD" id="cd00082">
    <property type="entry name" value="HisKA"/>
    <property type="match status" value="1"/>
</dbReference>
<keyword evidence="4" id="KW-0808">Transferase</keyword>
<dbReference type="InterPro" id="IPR004358">
    <property type="entry name" value="Sig_transdc_His_kin-like_C"/>
</dbReference>
<dbReference type="Pfam" id="PF02518">
    <property type="entry name" value="HATPase_c"/>
    <property type="match status" value="1"/>
</dbReference>
<comment type="catalytic activity">
    <reaction evidence="1">
        <text>ATP + protein L-histidine = ADP + protein N-phospho-L-histidine.</text>
        <dbReference type="EC" id="2.7.13.3"/>
    </reaction>
</comment>
<comment type="caution">
    <text evidence="10">The sequence shown here is derived from an EMBL/GenBank/DDBJ whole genome shotgun (WGS) entry which is preliminary data.</text>
</comment>
<feature type="coiled-coil region" evidence="7">
    <location>
        <begin position="161"/>
        <end position="195"/>
    </location>
</feature>
<dbReference type="PRINTS" id="PR00344">
    <property type="entry name" value="BCTRLSENSOR"/>
</dbReference>
<dbReference type="InterPro" id="IPR003594">
    <property type="entry name" value="HATPase_dom"/>
</dbReference>
<dbReference type="PROSITE" id="PS50110">
    <property type="entry name" value="RESPONSE_REGULATORY"/>
    <property type="match status" value="1"/>
</dbReference>
<proteinExistence type="predicted"/>
<dbReference type="InterPro" id="IPR036890">
    <property type="entry name" value="HATPase_C_sf"/>
</dbReference>
<dbReference type="SUPFAM" id="SSF55874">
    <property type="entry name" value="ATPase domain of HSP90 chaperone/DNA topoisomerase II/histidine kinase"/>
    <property type="match status" value="1"/>
</dbReference>
<dbReference type="PANTHER" id="PTHR43047:SF72">
    <property type="entry name" value="OSMOSENSING HISTIDINE PROTEIN KINASE SLN1"/>
    <property type="match status" value="1"/>
</dbReference>
<dbReference type="AlphaFoldDB" id="A0A1V1P1T1"/>
<evidence type="ECO:0000259" key="9">
    <source>
        <dbReference type="PROSITE" id="PS50110"/>
    </source>
</evidence>
<evidence type="ECO:0000256" key="5">
    <source>
        <dbReference type="ARBA" id="ARBA00022777"/>
    </source>
</evidence>
<evidence type="ECO:0000256" key="1">
    <source>
        <dbReference type="ARBA" id="ARBA00000085"/>
    </source>
</evidence>
<evidence type="ECO:0000259" key="8">
    <source>
        <dbReference type="PROSITE" id="PS50109"/>
    </source>
</evidence>
<evidence type="ECO:0000256" key="4">
    <source>
        <dbReference type="ARBA" id="ARBA00022679"/>
    </source>
</evidence>
<dbReference type="Gene3D" id="3.30.565.10">
    <property type="entry name" value="Histidine kinase-like ATPase, C-terminal domain"/>
    <property type="match status" value="1"/>
</dbReference>
<evidence type="ECO:0000313" key="11">
    <source>
        <dbReference type="Proteomes" id="UP000189670"/>
    </source>
</evidence>
<feature type="domain" description="Response regulatory" evidence="9">
    <location>
        <begin position="36"/>
        <end position="152"/>
    </location>
</feature>
<dbReference type="InterPro" id="IPR005467">
    <property type="entry name" value="His_kinase_dom"/>
</dbReference>
<sequence>MPDVEKIQHELLHNDKLHSVIDQNLWSSELMYPDAHILVVDDLDLNRKLYVALLKRRNAIVYEAVNGEEAVNIFKERPISLILMDLNMPVKNGFEATYEIKKYSRDSFVPIIICTAYASDDILAKAQACGADDLLKKPVKTDIFITKINTMLRLKEFYTRQQKLSQQLQQEVDERKAANERLIAFQKELEALVEKKTHELRQKDMDLLEMDRITSIYTLAAGMAHEINNPLGFIQSSIDSLNKEINRLLPDTLEKSGTAQKIDRLIHRAQRGIKRISHLIDSLKYLANINKNDCLPININKSIDETIQLMGSQANDQIEFITDLGHLPEMTCICTEIHLCLMNIIRNAQDAVDKQGKIYIQTRYDKNNETIAICVEDNGPGISKKHLRQVFDPFFTTKPVGHGTGVGLALSERIVRRHGGKIVLDSQPGRGTSVTIHLPLANIENRNE</sequence>
<feature type="modified residue" description="4-aspartylphosphate" evidence="6">
    <location>
        <position position="85"/>
    </location>
</feature>
<dbReference type="InterPro" id="IPR003661">
    <property type="entry name" value="HisK_dim/P_dom"/>
</dbReference>
<dbReference type="InterPro" id="IPR011006">
    <property type="entry name" value="CheY-like_superfamily"/>
</dbReference>
<evidence type="ECO:0000256" key="7">
    <source>
        <dbReference type="SAM" id="Coils"/>
    </source>
</evidence>
<dbReference type="PANTHER" id="PTHR43047">
    <property type="entry name" value="TWO-COMPONENT HISTIDINE PROTEIN KINASE"/>
    <property type="match status" value="1"/>
</dbReference>
<dbReference type="EMBL" id="ATBP01000854">
    <property type="protein sequence ID" value="ETR68716.1"/>
    <property type="molecule type" value="Genomic_DNA"/>
</dbReference>
<dbReference type="SUPFAM" id="SSF47384">
    <property type="entry name" value="Homodimeric domain of signal transducing histidine kinase"/>
    <property type="match status" value="1"/>
</dbReference>
<dbReference type="Proteomes" id="UP000189670">
    <property type="component" value="Unassembled WGS sequence"/>
</dbReference>
<gene>
    <name evidence="10" type="ORF">OMM_04398</name>
</gene>